<proteinExistence type="inferred from homology"/>
<dbReference type="GO" id="GO:0015385">
    <property type="term" value="F:sodium:proton antiporter activity"/>
    <property type="evidence" value="ECO:0007669"/>
    <property type="project" value="UniProtKB-UniRule"/>
</dbReference>
<keyword evidence="5 7" id="KW-1133">Transmembrane helix</keyword>
<dbReference type="InterPro" id="IPR004670">
    <property type="entry name" value="NhaA"/>
</dbReference>
<dbReference type="NCBIfam" id="NF007111">
    <property type="entry name" value="PRK09560.1"/>
    <property type="match status" value="1"/>
</dbReference>
<dbReference type="EMBL" id="CP063078">
    <property type="protein sequence ID" value="QOQ87607.1"/>
    <property type="molecule type" value="Genomic_DNA"/>
</dbReference>
<keyword evidence="6 7" id="KW-0472">Membrane</keyword>
<feature type="transmembrane region" description="Helical" evidence="7">
    <location>
        <begin position="286"/>
        <end position="314"/>
    </location>
</feature>
<dbReference type="GO" id="GO:0006885">
    <property type="term" value="P:regulation of pH"/>
    <property type="evidence" value="ECO:0007669"/>
    <property type="project" value="UniProtKB-UniRule"/>
</dbReference>
<evidence type="ECO:0000256" key="4">
    <source>
        <dbReference type="ARBA" id="ARBA00022692"/>
    </source>
</evidence>
<evidence type="ECO:0000313" key="8">
    <source>
        <dbReference type="EMBL" id="QOQ87607.1"/>
    </source>
</evidence>
<feature type="transmembrane region" description="Helical" evidence="7">
    <location>
        <begin position="360"/>
        <end position="380"/>
    </location>
</feature>
<feature type="transmembrane region" description="Helical" evidence="7">
    <location>
        <begin position="154"/>
        <end position="175"/>
    </location>
</feature>
<organism evidence="8 9">
    <name type="scientific">Campylobacter corcagiensis</name>
    <dbReference type="NCBI Taxonomy" id="1448857"/>
    <lineage>
        <taxon>Bacteria</taxon>
        <taxon>Pseudomonadati</taxon>
        <taxon>Campylobacterota</taxon>
        <taxon>Epsilonproteobacteria</taxon>
        <taxon>Campylobacterales</taxon>
        <taxon>Campylobacteraceae</taxon>
        <taxon>Campylobacter</taxon>
    </lineage>
</organism>
<dbReference type="Proteomes" id="UP000594749">
    <property type="component" value="Chromosome"/>
</dbReference>
<dbReference type="RefSeq" id="WP_025803175.1">
    <property type="nucleotide sequence ID" value="NZ_CP053842.1"/>
</dbReference>
<evidence type="ECO:0000256" key="7">
    <source>
        <dbReference type="HAMAP-Rule" id="MF_01844"/>
    </source>
</evidence>
<dbReference type="Gene3D" id="1.20.1530.10">
    <property type="entry name" value="Na+/H+ antiporter like domain"/>
    <property type="match status" value="1"/>
</dbReference>
<keyword evidence="7" id="KW-0915">Sodium</keyword>
<evidence type="ECO:0000313" key="9">
    <source>
        <dbReference type="Proteomes" id="UP000594749"/>
    </source>
</evidence>
<feature type="transmembrane region" description="Helical" evidence="7">
    <location>
        <begin position="255"/>
        <end position="274"/>
    </location>
</feature>
<dbReference type="PANTHER" id="PTHR30341">
    <property type="entry name" value="SODIUM ION/PROTON ANTIPORTER NHAA-RELATED"/>
    <property type="match status" value="1"/>
</dbReference>
<evidence type="ECO:0000256" key="1">
    <source>
        <dbReference type="ARBA" id="ARBA00004429"/>
    </source>
</evidence>
<dbReference type="NCBIfam" id="NF007112">
    <property type="entry name" value="PRK09561.1"/>
    <property type="match status" value="1"/>
</dbReference>
<comment type="catalytic activity">
    <reaction evidence="7">
        <text>Na(+)(in) + 2 H(+)(out) = Na(+)(out) + 2 H(+)(in)</text>
        <dbReference type="Rhea" id="RHEA:29251"/>
        <dbReference type="ChEBI" id="CHEBI:15378"/>
        <dbReference type="ChEBI" id="CHEBI:29101"/>
    </reaction>
</comment>
<feature type="transmembrane region" description="Helical" evidence="7">
    <location>
        <begin position="126"/>
        <end position="145"/>
    </location>
</feature>
<keyword evidence="7" id="KW-0739">Sodium transport</keyword>
<sequence length="385" mass="41891">MINKIKNLLHSESAIGILLILAAFLAILFQNINFLSDFYNSFTHYKFLPFPDYKIEGSVHFWVNDALMVLFFFLIGLELKREMMIGQLKDISQVTLPIAAAIGGVLMPAIIFVAINSGNEFAMKGWAIPTATDIAFAVGVLALLGDKVPSSLKLFILTIAIVDDLCAILIIAIFYSDDLNLLFLGLSFIIAIALFLINKANINKKAPYIVLGVLLWFFVLNSGIHATIAGVIVAFCIPLKGKNSMLKSMEHALHTPVNFIILPLFAFVNAGVSLKGIGADQLFGSVSLGIILGLFLGKQIGIFLFSFIIVKLNLANLPKNSNWTQIYAMGMICGIGFTMSLFINNLAYGGSDEFGYADRLAILLGSLISGVSGYLSARFLGKKLD</sequence>
<evidence type="ECO:0000256" key="2">
    <source>
        <dbReference type="ARBA" id="ARBA00022475"/>
    </source>
</evidence>
<dbReference type="Pfam" id="PF06965">
    <property type="entry name" value="Na_H_antiport_1"/>
    <property type="match status" value="1"/>
</dbReference>
<comment type="function">
    <text evidence="7">Na(+)/H(+) antiporter that extrudes sodium in exchange for external protons.</text>
</comment>
<gene>
    <name evidence="7 8" type="primary">nhaA</name>
    <name evidence="8" type="ORF">IMC76_02005</name>
</gene>
<feature type="transmembrane region" description="Helical" evidence="7">
    <location>
        <begin position="12"/>
        <end position="32"/>
    </location>
</feature>
<evidence type="ECO:0000256" key="6">
    <source>
        <dbReference type="ARBA" id="ARBA00023136"/>
    </source>
</evidence>
<keyword evidence="3" id="KW-0997">Cell inner membrane</keyword>
<comment type="similarity">
    <text evidence="7">Belongs to the NhaA Na(+)/H(+) (TC 2.A.33) antiporter family.</text>
</comment>
<feature type="transmembrane region" description="Helical" evidence="7">
    <location>
        <begin position="209"/>
        <end position="235"/>
    </location>
</feature>
<dbReference type="OrthoDB" id="9808135at2"/>
<reference evidence="8 9" key="1">
    <citation type="submission" date="2020-10" db="EMBL/GenBank/DDBJ databases">
        <title>Campylobacter and Helicobacter PacBio genomes.</title>
        <authorList>
            <person name="Lane C."/>
        </authorList>
    </citation>
    <scope>NUCLEOTIDE SEQUENCE [LARGE SCALE GENOMIC DNA]</scope>
    <source>
        <strain evidence="8 9">2016D-0077</strain>
    </source>
</reference>
<evidence type="ECO:0000256" key="5">
    <source>
        <dbReference type="ARBA" id="ARBA00022989"/>
    </source>
</evidence>
<keyword evidence="7" id="KW-0406">Ion transport</keyword>
<accession>A0A7M1LG90</accession>
<dbReference type="GO" id="GO:0005886">
    <property type="term" value="C:plasma membrane"/>
    <property type="evidence" value="ECO:0007669"/>
    <property type="project" value="UniProtKB-SubCell"/>
</dbReference>
<keyword evidence="7" id="KW-0050">Antiport</keyword>
<dbReference type="NCBIfam" id="TIGR00773">
    <property type="entry name" value="NhaA"/>
    <property type="match status" value="1"/>
</dbReference>
<feature type="transmembrane region" description="Helical" evidence="7">
    <location>
        <begin position="181"/>
        <end position="197"/>
    </location>
</feature>
<dbReference type="PANTHER" id="PTHR30341:SF0">
    <property type="entry name" value="NA(+)_H(+) ANTIPORTER NHAA"/>
    <property type="match status" value="1"/>
</dbReference>
<comment type="subcellular location">
    <subcellularLocation>
        <location evidence="1">Cell inner membrane</location>
        <topology evidence="1">Multi-pass membrane protein</topology>
    </subcellularLocation>
    <subcellularLocation>
        <location evidence="7">Cell membrane</location>
        <topology evidence="7">Multi-pass membrane protein</topology>
    </subcellularLocation>
</comment>
<dbReference type="AlphaFoldDB" id="A0A7M1LG90"/>
<dbReference type="HAMAP" id="MF_01844">
    <property type="entry name" value="NhaA"/>
    <property type="match status" value="1"/>
</dbReference>
<keyword evidence="2 7" id="KW-1003">Cell membrane</keyword>
<dbReference type="InterPro" id="IPR023171">
    <property type="entry name" value="Na/H_antiporter_dom_sf"/>
</dbReference>
<feature type="transmembrane region" description="Helical" evidence="7">
    <location>
        <begin position="59"/>
        <end position="79"/>
    </location>
</feature>
<keyword evidence="7" id="KW-0813">Transport</keyword>
<feature type="transmembrane region" description="Helical" evidence="7">
    <location>
        <begin position="326"/>
        <end position="348"/>
    </location>
</feature>
<protein>
    <recommendedName>
        <fullName evidence="7">Na(+)/H(+) antiporter NhaA</fullName>
    </recommendedName>
    <alternativeName>
        <fullName evidence="7">Sodium/proton antiporter NhaA</fullName>
    </alternativeName>
</protein>
<evidence type="ECO:0000256" key="3">
    <source>
        <dbReference type="ARBA" id="ARBA00022519"/>
    </source>
</evidence>
<feature type="transmembrane region" description="Helical" evidence="7">
    <location>
        <begin position="91"/>
        <end position="114"/>
    </location>
</feature>
<keyword evidence="4 7" id="KW-0812">Transmembrane</keyword>
<keyword evidence="9" id="KW-1185">Reference proteome</keyword>
<name>A0A7M1LG90_9BACT</name>